<gene>
    <name evidence="1" type="ORF">UCMB321_3640</name>
</gene>
<dbReference type="RefSeq" id="WP_040069496.1">
    <property type="nucleotide sequence ID" value="NZ_JXDG01000047.1"/>
</dbReference>
<proteinExistence type="predicted"/>
<dbReference type="EMBL" id="JXDG01000047">
    <property type="protein sequence ID" value="KIH82642.1"/>
    <property type="molecule type" value="Genomic_DNA"/>
</dbReference>
<organism evidence="1 2">
    <name type="scientific">Pseudomonas batumici</name>
    <dbReference type="NCBI Taxonomy" id="226910"/>
    <lineage>
        <taxon>Bacteria</taxon>
        <taxon>Pseudomonadati</taxon>
        <taxon>Pseudomonadota</taxon>
        <taxon>Gammaproteobacteria</taxon>
        <taxon>Pseudomonadales</taxon>
        <taxon>Pseudomonadaceae</taxon>
        <taxon>Pseudomonas</taxon>
    </lineage>
</organism>
<name>A0A0C2ICE9_9PSED</name>
<evidence type="ECO:0000313" key="2">
    <source>
        <dbReference type="Proteomes" id="UP000031535"/>
    </source>
</evidence>
<dbReference type="OrthoDB" id="6994083at2"/>
<evidence type="ECO:0008006" key="3">
    <source>
        <dbReference type="Google" id="ProtNLM"/>
    </source>
</evidence>
<accession>A0A0C2ICE9</accession>
<sequence length="120" mass="12764">MTSITTESPRPDSKSPLASLKDHAAAQRALDYYLKPSVSAATCAANTTDDLLYPKLFAVRDDLNVEEAMIHASDLLRCAAAAAYEAANGANRDLGFSVVYMIDMAKALVDRAVQIQAGTA</sequence>
<dbReference type="AlphaFoldDB" id="A0A0C2ICE9"/>
<evidence type="ECO:0000313" key="1">
    <source>
        <dbReference type="EMBL" id="KIH82642.1"/>
    </source>
</evidence>
<dbReference type="Pfam" id="PF19619">
    <property type="entry name" value="DUF6124"/>
    <property type="match status" value="1"/>
</dbReference>
<reference evidence="1 2" key="1">
    <citation type="submission" date="2015-01" db="EMBL/GenBank/DDBJ databases">
        <title>Complete genome of Pseudomonas batumici UCM B-321 producer of the batumin antibiotic with strong antistaphilococcal and potential anticancer activity.</title>
        <authorList>
            <person name="Klochko V.V."/>
            <person name="Zelena L.B."/>
            <person name="Elena K.A."/>
            <person name="Reva O.N."/>
        </authorList>
    </citation>
    <scope>NUCLEOTIDE SEQUENCE [LARGE SCALE GENOMIC DNA]</scope>
    <source>
        <strain evidence="1 2">UCM B-321</strain>
    </source>
</reference>
<comment type="caution">
    <text evidence="1">The sequence shown here is derived from an EMBL/GenBank/DDBJ whole genome shotgun (WGS) entry which is preliminary data.</text>
</comment>
<dbReference type="PATRIC" id="fig|226910.6.peg.3632"/>
<protein>
    <recommendedName>
        <fullName evidence="3">DUF3077 domain-containing protein</fullName>
    </recommendedName>
</protein>
<dbReference type="Proteomes" id="UP000031535">
    <property type="component" value="Unassembled WGS sequence"/>
</dbReference>
<keyword evidence="2" id="KW-1185">Reference proteome</keyword>